<dbReference type="EMBL" id="CP066831">
    <property type="protein sequence ID" value="QQM44245.1"/>
    <property type="molecule type" value="Genomic_DNA"/>
</dbReference>
<organism evidence="1 2">
    <name type="scientific">Streptomyces liliifuscus</name>
    <dbReference type="NCBI Taxonomy" id="2797636"/>
    <lineage>
        <taxon>Bacteria</taxon>
        <taxon>Bacillati</taxon>
        <taxon>Actinomycetota</taxon>
        <taxon>Actinomycetes</taxon>
        <taxon>Kitasatosporales</taxon>
        <taxon>Streptomycetaceae</taxon>
        <taxon>Streptomyces</taxon>
    </lineage>
</organism>
<gene>
    <name evidence="1" type="ORF">JEQ17_35795</name>
</gene>
<sequence>MTADRWTQAVRNQLGLGRLLPLGGAHDGAWITEAAATAVLRRAARDVPGVRLTAVRLALTDPDNTPEPAVPPPPSALPPGPLRITADFAATPAEPLPATASRLRTALTSAATDRLGLKVTEVDLRVTGLLEEAAGTADEDECDGRSGDPDLRLDADESRVATAVRSVPGVTRLAAVHIAPRPGTASLPRRHVRVDFETGASTRTLDVATAVRKRATEALPDHPSVAALVTAVTPGS</sequence>
<evidence type="ECO:0000313" key="2">
    <source>
        <dbReference type="Proteomes" id="UP000595636"/>
    </source>
</evidence>
<keyword evidence="2" id="KW-1185">Reference proteome</keyword>
<dbReference type="Proteomes" id="UP000595636">
    <property type="component" value="Chromosome"/>
</dbReference>
<protein>
    <submittedName>
        <fullName evidence="1">Nucleopolyhedrovirus P10 family protein</fullName>
    </submittedName>
</protein>
<dbReference type="AlphaFoldDB" id="A0A7T7L0P4"/>
<reference evidence="1 2" key="1">
    <citation type="submission" date="2020-12" db="EMBL/GenBank/DDBJ databases">
        <title>A novel species.</title>
        <authorList>
            <person name="Li K."/>
        </authorList>
    </citation>
    <scope>NUCLEOTIDE SEQUENCE [LARGE SCALE GENOMIC DNA]</scope>
    <source>
        <strain evidence="1 2">ZYC-3</strain>
    </source>
</reference>
<dbReference type="RefSeq" id="WP_200399121.1">
    <property type="nucleotide sequence ID" value="NZ_CP066831.1"/>
</dbReference>
<evidence type="ECO:0000313" key="1">
    <source>
        <dbReference type="EMBL" id="QQM44245.1"/>
    </source>
</evidence>
<dbReference type="KEGG" id="slf:JEQ17_35795"/>
<proteinExistence type="predicted"/>
<accession>A0A7T7L0P4</accession>
<name>A0A7T7L0P4_9ACTN</name>